<accession>A0A9W2V300</accession>
<feature type="compositionally biased region" description="Low complexity" evidence="1">
    <location>
        <begin position="213"/>
        <end position="223"/>
    </location>
</feature>
<feature type="compositionally biased region" description="Basic and acidic residues" evidence="1">
    <location>
        <begin position="114"/>
        <end position="127"/>
    </location>
</feature>
<protein>
    <submittedName>
        <fullName evidence="3">Circumsporozoite protein-like</fullName>
    </submittedName>
</protein>
<name>A0A9W2V300_PANPR</name>
<feature type="compositionally biased region" description="Basic residues" evidence="1">
    <location>
        <begin position="231"/>
        <end position="244"/>
    </location>
</feature>
<evidence type="ECO:0000256" key="1">
    <source>
        <dbReference type="SAM" id="MobiDB-lite"/>
    </source>
</evidence>
<dbReference type="RefSeq" id="XP_053752713.1">
    <property type="nucleotide sequence ID" value="XM_053896738.1"/>
</dbReference>
<dbReference type="AlphaFoldDB" id="A0A9W2V300"/>
<proteinExistence type="predicted"/>
<gene>
    <name evidence="3" type="primary">LOC128775480</name>
</gene>
<feature type="region of interest" description="Disordered" evidence="1">
    <location>
        <begin position="113"/>
        <end position="135"/>
    </location>
</feature>
<feature type="compositionally biased region" description="Basic and acidic residues" evidence="1">
    <location>
        <begin position="250"/>
        <end position="263"/>
    </location>
</feature>
<sequence length="313" mass="33378">MRPGRGSEPDCSSQGHLEKPWSSFRHHARSGAWTPCCWRFRRTGVAFRFSLALKDGHEASLDEIGKTEQALKVEGATSPSPRTAPSLPPLSASFFAPARTQLFWLSGGIQQRKRAGEARGRARERGGGLKNPGNCKTAACAARRAQAAGVKTWRRLARRPLPARSRAAEGAREGGERAPQGRGGSGEPGVSRPGGAAPGGGVWRWSGPKERAAAPAEDAAFRAGRTDRGRARGKAGRKTRRRRQPSSGEAEARPRPWPRREGHAPAAAPEGPSVFGAAGRTGSRSLGPGDTVSPEDPQNIGCHHKIYLVCYSL</sequence>
<feature type="region of interest" description="Disordered" evidence="1">
    <location>
        <begin position="151"/>
        <end position="300"/>
    </location>
</feature>
<reference evidence="3" key="1">
    <citation type="submission" date="2025-08" db="UniProtKB">
        <authorList>
            <consortium name="RefSeq"/>
        </authorList>
    </citation>
    <scope>IDENTIFICATION</scope>
    <source>
        <tissue evidence="3">Whole blood</tissue>
    </source>
</reference>
<evidence type="ECO:0000313" key="2">
    <source>
        <dbReference type="Proteomes" id="UP001165780"/>
    </source>
</evidence>
<evidence type="ECO:0000313" key="3">
    <source>
        <dbReference type="RefSeq" id="XP_053752713.1"/>
    </source>
</evidence>
<keyword evidence="2" id="KW-1185">Reference proteome</keyword>
<dbReference type="GeneID" id="128775480"/>
<feature type="compositionally biased region" description="Basic and acidic residues" evidence="1">
    <location>
        <begin position="166"/>
        <end position="176"/>
    </location>
</feature>
<organism evidence="2 3">
    <name type="scientific">Panthera pardus</name>
    <name type="common">Leopard</name>
    <name type="synonym">Felis pardus</name>
    <dbReference type="NCBI Taxonomy" id="9691"/>
    <lineage>
        <taxon>Eukaryota</taxon>
        <taxon>Metazoa</taxon>
        <taxon>Chordata</taxon>
        <taxon>Craniata</taxon>
        <taxon>Vertebrata</taxon>
        <taxon>Euteleostomi</taxon>
        <taxon>Mammalia</taxon>
        <taxon>Eutheria</taxon>
        <taxon>Laurasiatheria</taxon>
        <taxon>Carnivora</taxon>
        <taxon>Feliformia</taxon>
        <taxon>Felidae</taxon>
        <taxon>Pantherinae</taxon>
        <taxon>Panthera</taxon>
    </lineage>
</organism>
<dbReference type="Proteomes" id="UP001165780">
    <property type="component" value="Unplaced"/>
</dbReference>